<keyword evidence="2" id="KW-1185">Reference proteome</keyword>
<reference evidence="1 2" key="1">
    <citation type="submission" date="2013-08" db="EMBL/GenBank/DDBJ databases">
        <authorList>
            <person name="Huang J."/>
            <person name="Wang G."/>
        </authorList>
    </citation>
    <scope>NUCLEOTIDE SEQUENCE [LARGE SCALE GENOMIC DNA]</scope>
    <source>
        <strain evidence="1 2">JSM 076056</strain>
    </source>
</reference>
<proteinExistence type="predicted"/>
<dbReference type="EMBL" id="AVPE01000002">
    <property type="protein sequence ID" value="KGX93407.1"/>
    <property type="molecule type" value="Genomic_DNA"/>
</dbReference>
<evidence type="ECO:0000313" key="1">
    <source>
        <dbReference type="EMBL" id="KGX93407.1"/>
    </source>
</evidence>
<sequence>MNWNELYQMQQELDTYIEQKHELTHKDLFQKKVMALLVEVGELANETRCFKFWSQKAPSPDETILEEYVDGIHFILSLGLEKGYTFNGGVNEEEPYGDLTDSFHEVYRAILSFKEFEGEREYEVLFRRYLQVGNRLGFSEDALIQAYKDKNKVNHTRQDQDY</sequence>
<organism evidence="1 2">
    <name type="scientific">Pontibacillus halophilus JSM 076056 = DSM 19796</name>
    <dbReference type="NCBI Taxonomy" id="1385510"/>
    <lineage>
        <taxon>Bacteria</taxon>
        <taxon>Bacillati</taxon>
        <taxon>Bacillota</taxon>
        <taxon>Bacilli</taxon>
        <taxon>Bacillales</taxon>
        <taxon>Bacillaceae</taxon>
        <taxon>Pontibacillus</taxon>
    </lineage>
</organism>
<dbReference type="Pfam" id="PF08761">
    <property type="entry name" value="dUTPase_2"/>
    <property type="match status" value="1"/>
</dbReference>
<evidence type="ECO:0000313" key="2">
    <source>
        <dbReference type="Proteomes" id="UP000030528"/>
    </source>
</evidence>
<dbReference type="InterPro" id="IPR014871">
    <property type="entry name" value="dUTPase/dCTP_pyrophosphatase"/>
</dbReference>
<comment type="caution">
    <text evidence="1">The sequence shown here is derived from an EMBL/GenBank/DDBJ whole genome shotgun (WGS) entry which is preliminary data.</text>
</comment>
<dbReference type="CDD" id="cd11527">
    <property type="entry name" value="NTP-PPase_dUTPase"/>
    <property type="match status" value="1"/>
</dbReference>
<dbReference type="Gene3D" id="1.10.4010.10">
    <property type="entry name" value="Type II deoxyuridine triphosphatase"/>
    <property type="match status" value="1"/>
</dbReference>
<dbReference type="InterPro" id="IPR016947">
    <property type="entry name" value="UCP030140"/>
</dbReference>
<dbReference type="Proteomes" id="UP000030528">
    <property type="component" value="Unassembled WGS sequence"/>
</dbReference>
<dbReference type="RefSeq" id="WP_026801972.1">
    <property type="nucleotide sequence ID" value="NZ_AVPE01000002.1"/>
</dbReference>
<dbReference type="OrthoDB" id="5506143at2"/>
<accession>A0A0A5IC39</accession>
<dbReference type="eggNOG" id="COG4508">
    <property type="taxonomic scope" value="Bacteria"/>
</dbReference>
<gene>
    <name evidence="1" type="ORF">N781_10150</name>
</gene>
<dbReference type="SUPFAM" id="SSF101386">
    <property type="entry name" value="all-alpha NTP pyrophosphatases"/>
    <property type="match status" value="1"/>
</dbReference>
<dbReference type="STRING" id="1385510.GCA_000425205_00940"/>
<dbReference type="PIRSF" id="PIRSF030140">
    <property type="entry name" value="UCP030140"/>
    <property type="match status" value="1"/>
</dbReference>
<dbReference type="AlphaFoldDB" id="A0A0A5IC39"/>
<name>A0A0A5IC39_9BACI</name>
<evidence type="ECO:0008006" key="3">
    <source>
        <dbReference type="Google" id="ProtNLM"/>
    </source>
</evidence>
<protein>
    <recommendedName>
        <fullName evidence="3">dUTPase</fullName>
    </recommendedName>
</protein>